<dbReference type="PRINTS" id="PR00502">
    <property type="entry name" value="NUDIXFAMILY"/>
</dbReference>
<accession>A0ABW0LMZ9</accession>
<protein>
    <submittedName>
        <fullName evidence="5">NUDIX hydrolase</fullName>
    </submittedName>
</protein>
<name>A0ABW0LMZ9_9BACI</name>
<dbReference type="Pfam" id="PF00293">
    <property type="entry name" value="NUDIX"/>
    <property type="match status" value="1"/>
</dbReference>
<evidence type="ECO:0000256" key="2">
    <source>
        <dbReference type="ARBA" id="ARBA00022801"/>
    </source>
</evidence>
<dbReference type="PANTHER" id="PTHR43046">
    <property type="entry name" value="GDP-MANNOSE MANNOSYL HYDROLASE"/>
    <property type="match status" value="1"/>
</dbReference>
<dbReference type="PROSITE" id="PS00893">
    <property type="entry name" value="NUDIX_BOX"/>
    <property type="match status" value="1"/>
</dbReference>
<feature type="domain" description="Nudix hydrolase" evidence="4">
    <location>
        <begin position="18"/>
        <end position="153"/>
    </location>
</feature>
<evidence type="ECO:0000259" key="4">
    <source>
        <dbReference type="PROSITE" id="PS51462"/>
    </source>
</evidence>
<dbReference type="InterPro" id="IPR020476">
    <property type="entry name" value="Nudix_hydrolase"/>
</dbReference>
<gene>
    <name evidence="5" type="ORF">ACFPM4_20235</name>
</gene>
<evidence type="ECO:0000256" key="1">
    <source>
        <dbReference type="ARBA" id="ARBA00001946"/>
    </source>
</evidence>
<dbReference type="SUPFAM" id="SSF55811">
    <property type="entry name" value="Nudix"/>
    <property type="match status" value="1"/>
</dbReference>
<dbReference type="EMBL" id="JBHSMC010000046">
    <property type="protein sequence ID" value="MFC5467059.1"/>
    <property type="molecule type" value="Genomic_DNA"/>
</dbReference>
<evidence type="ECO:0000313" key="6">
    <source>
        <dbReference type="Proteomes" id="UP001596147"/>
    </source>
</evidence>
<dbReference type="InterPro" id="IPR015797">
    <property type="entry name" value="NUDIX_hydrolase-like_dom_sf"/>
</dbReference>
<organism evidence="5 6">
    <name type="scientific">Lederbergia graminis</name>
    <dbReference type="NCBI Taxonomy" id="735518"/>
    <lineage>
        <taxon>Bacteria</taxon>
        <taxon>Bacillati</taxon>
        <taxon>Bacillota</taxon>
        <taxon>Bacilli</taxon>
        <taxon>Bacillales</taxon>
        <taxon>Bacillaceae</taxon>
        <taxon>Lederbergia</taxon>
    </lineage>
</organism>
<evidence type="ECO:0000256" key="3">
    <source>
        <dbReference type="RuleBase" id="RU003476"/>
    </source>
</evidence>
<dbReference type="RefSeq" id="WP_318281107.1">
    <property type="nucleotide sequence ID" value="NZ_JBHSMC010000046.1"/>
</dbReference>
<keyword evidence="2 3" id="KW-0378">Hydrolase</keyword>
<dbReference type="GO" id="GO:0016787">
    <property type="term" value="F:hydrolase activity"/>
    <property type="evidence" value="ECO:0007669"/>
    <property type="project" value="UniProtKB-KW"/>
</dbReference>
<dbReference type="Gene3D" id="3.90.79.10">
    <property type="entry name" value="Nucleoside Triphosphate Pyrophosphohydrolase"/>
    <property type="match status" value="1"/>
</dbReference>
<dbReference type="CDD" id="cd04677">
    <property type="entry name" value="NUDIX_Hydrolase"/>
    <property type="match status" value="1"/>
</dbReference>
<dbReference type="InterPro" id="IPR000086">
    <property type="entry name" value="NUDIX_hydrolase_dom"/>
</dbReference>
<evidence type="ECO:0000313" key="5">
    <source>
        <dbReference type="EMBL" id="MFC5467059.1"/>
    </source>
</evidence>
<dbReference type="PANTHER" id="PTHR43046:SF2">
    <property type="entry name" value="8-OXO-DGTP DIPHOSPHATASE-RELATED"/>
    <property type="match status" value="1"/>
</dbReference>
<dbReference type="PROSITE" id="PS51462">
    <property type="entry name" value="NUDIX"/>
    <property type="match status" value="1"/>
</dbReference>
<reference evidence="6" key="1">
    <citation type="journal article" date="2019" name="Int. J. Syst. Evol. Microbiol.">
        <title>The Global Catalogue of Microorganisms (GCM) 10K type strain sequencing project: providing services to taxonomists for standard genome sequencing and annotation.</title>
        <authorList>
            <consortium name="The Broad Institute Genomics Platform"/>
            <consortium name="The Broad Institute Genome Sequencing Center for Infectious Disease"/>
            <person name="Wu L."/>
            <person name="Ma J."/>
        </authorList>
    </citation>
    <scope>NUCLEOTIDE SEQUENCE [LARGE SCALE GENOMIC DNA]</scope>
    <source>
        <strain evidence="6">CGMCC 1.12237</strain>
    </source>
</reference>
<keyword evidence="6" id="KW-1185">Reference proteome</keyword>
<comment type="similarity">
    <text evidence="3">Belongs to the Nudix hydrolase family.</text>
</comment>
<sequence length="154" mass="17256">MINLSYVEELRKIVGTRPLILVGSICIILNDKNEVLLQQRTYPYGVWGLPGGLMELGESTEDCARREVFEETGLTLGELQLLNVSSGPQSYVVAQNGDEYYAVTMIYVTNDIIQGTASVHDDESLNIQYYPLNNLPEKMVGSHRKAINDFLARK</sequence>
<proteinExistence type="inferred from homology"/>
<dbReference type="InterPro" id="IPR020084">
    <property type="entry name" value="NUDIX_hydrolase_CS"/>
</dbReference>
<dbReference type="Proteomes" id="UP001596147">
    <property type="component" value="Unassembled WGS sequence"/>
</dbReference>
<comment type="caution">
    <text evidence="5">The sequence shown here is derived from an EMBL/GenBank/DDBJ whole genome shotgun (WGS) entry which is preliminary data.</text>
</comment>
<comment type="cofactor">
    <cofactor evidence="1">
        <name>Mg(2+)</name>
        <dbReference type="ChEBI" id="CHEBI:18420"/>
    </cofactor>
</comment>